<dbReference type="EMBL" id="VFPH01000002">
    <property type="protein sequence ID" value="TQM37048.1"/>
    <property type="molecule type" value="Genomic_DNA"/>
</dbReference>
<keyword evidence="2 6" id="KW-0238">DNA-binding</keyword>
<keyword evidence="3" id="KW-0804">Transcription</keyword>
<keyword evidence="1" id="KW-0805">Transcription regulation</keyword>
<dbReference type="Gene3D" id="1.10.10.60">
    <property type="entry name" value="Homeodomain-like"/>
    <property type="match status" value="1"/>
</dbReference>
<evidence type="ECO:0000313" key="6">
    <source>
        <dbReference type="EMBL" id="TQM37048.1"/>
    </source>
</evidence>
<evidence type="ECO:0000256" key="4">
    <source>
        <dbReference type="SAM" id="MobiDB-lite"/>
    </source>
</evidence>
<keyword evidence="7" id="KW-1185">Reference proteome</keyword>
<accession>A0A543FT79</accession>
<dbReference type="Pfam" id="PF14525">
    <property type="entry name" value="AraC_binding_2"/>
    <property type="match status" value="1"/>
</dbReference>
<feature type="domain" description="HTH araC/xylS-type" evidence="5">
    <location>
        <begin position="220"/>
        <end position="321"/>
    </location>
</feature>
<dbReference type="Pfam" id="PF12833">
    <property type="entry name" value="HTH_18"/>
    <property type="match status" value="1"/>
</dbReference>
<evidence type="ECO:0000259" key="5">
    <source>
        <dbReference type="PROSITE" id="PS01124"/>
    </source>
</evidence>
<dbReference type="GO" id="GO:0003700">
    <property type="term" value="F:DNA-binding transcription factor activity"/>
    <property type="evidence" value="ECO:0007669"/>
    <property type="project" value="InterPro"/>
</dbReference>
<feature type="region of interest" description="Disordered" evidence="4">
    <location>
        <begin position="321"/>
        <end position="349"/>
    </location>
</feature>
<proteinExistence type="predicted"/>
<dbReference type="PANTHER" id="PTHR46796:SF6">
    <property type="entry name" value="ARAC SUBFAMILY"/>
    <property type="match status" value="1"/>
</dbReference>
<sequence>MGSHRPLVSVQPQLHLVAVADTGDRARFATLLAEVSAPVRVRSLTEGAFHSALRSAVAGDVRVSVVSGSPCVVTRGPDLIGTKDPALLIIALPRTGRAMVEQDGRRCLLGPGGLVNYVTSRPYEVTYWEPYEMVVVTVPLAALGSHADTLAARTAVAVSTDSGPRDVVGTLFATLAAKIDDCTAGDASCSKEYLADAIVSLAIAELVDIPPQGVGDDLADRVLAHCLSHLSDPGLTVESVARVHAVSIRYLHKALAPRGITLSAWIRTQRLEHIARDLADESLRGRTVSAVAARWGMADSGHLSRALKAEFGMTATEIRRSGRRDRAAALPTPGNGDHVPGRAPRRVTG</sequence>
<dbReference type="SMART" id="SM00342">
    <property type="entry name" value="HTH_ARAC"/>
    <property type="match status" value="1"/>
</dbReference>
<organism evidence="6 7">
    <name type="scientific">Pseudonocardia cypriaca</name>
    <dbReference type="NCBI Taxonomy" id="882449"/>
    <lineage>
        <taxon>Bacteria</taxon>
        <taxon>Bacillati</taxon>
        <taxon>Actinomycetota</taxon>
        <taxon>Actinomycetes</taxon>
        <taxon>Pseudonocardiales</taxon>
        <taxon>Pseudonocardiaceae</taxon>
        <taxon>Pseudonocardia</taxon>
    </lineage>
</organism>
<gene>
    <name evidence="6" type="ORF">FB388_4249</name>
</gene>
<evidence type="ECO:0000313" key="7">
    <source>
        <dbReference type="Proteomes" id="UP000319818"/>
    </source>
</evidence>
<dbReference type="InterPro" id="IPR050204">
    <property type="entry name" value="AraC_XylS_family_regulators"/>
</dbReference>
<dbReference type="InterPro" id="IPR035418">
    <property type="entry name" value="AraC-bd_2"/>
</dbReference>
<dbReference type="PROSITE" id="PS01124">
    <property type="entry name" value="HTH_ARAC_FAMILY_2"/>
    <property type="match status" value="1"/>
</dbReference>
<protein>
    <submittedName>
        <fullName evidence="6">AraC-like DNA-binding protein</fullName>
    </submittedName>
</protein>
<dbReference type="AlphaFoldDB" id="A0A543FT79"/>
<reference evidence="6 7" key="1">
    <citation type="submission" date="2019-06" db="EMBL/GenBank/DDBJ databases">
        <title>Sequencing the genomes of 1000 actinobacteria strains.</title>
        <authorList>
            <person name="Klenk H.-P."/>
        </authorList>
    </citation>
    <scope>NUCLEOTIDE SEQUENCE [LARGE SCALE GENOMIC DNA]</scope>
    <source>
        <strain evidence="6 7">DSM 45511</strain>
    </source>
</reference>
<dbReference type="Proteomes" id="UP000319818">
    <property type="component" value="Unassembled WGS sequence"/>
</dbReference>
<evidence type="ECO:0000256" key="2">
    <source>
        <dbReference type="ARBA" id="ARBA00023125"/>
    </source>
</evidence>
<dbReference type="InterPro" id="IPR018060">
    <property type="entry name" value="HTH_AraC"/>
</dbReference>
<evidence type="ECO:0000256" key="3">
    <source>
        <dbReference type="ARBA" id="ARBA00023163"/>
    </source>
</evidence>
<name>A0A543FT79_9PSEU</name>
<comment type="caution">
    <text evidence="6">The sequence shown here is derived from an EMBL/GenBank/DDBJ whole genome shotgun (WGS) entry which is preliminary data.</text>
</comment>
<evidence type="ECO:0000256" key="1">
    <source>
        <dbReference type="ARBA" id="ARBA00023015"/>
    </source>
</evidence>
<dbReference type="GO" id="GO:0043565">
    <property type="term" value="F:sequence-specific DNA binding"/>
    <property type="evidence" value="ECO:0007669"/>
    <property type="project" value="InterPro"/>
</dbReference>
<dbReference type="PANTHER" id="PTHR46796">
    <property type="entry name" value="HTH-TYPE TRANSCRIPTIONAL ACTIVATOR RHAS-RELATED"/>
    <property type="match status" value="1"/>
</dbReference>